<sequence>MIKFFNLVVSLGEPPSELSSPLSATTAPAPSFSSPSSSCSPFSFFAGFFVLLGAAAVVSRLTCSARAKVTVRGTTSVRNSRLSKRATALARSLYWMFLRGFFSMRVMRWAVCDEGFGGDGDEEGGGWGAGVDVWVQLDDFANAGDCSFHIIEVPSHSSFFLRGIGFVLYGIATAETTIEVRNVISSSSSSSSSS</sequence>
<dbReference type="AlphaFoldDB" id="A0AAD6NLG2"/>
<keyword evidence="3" id="KW-1185">Reference proteome</keyword>
<reference evidence="2" key="1">
    <citation type="submission" date="2023-01" db="EMBL/GenBank/DDBJ databases">
        <title>The chitinases involved in constricting ring structure development in the nematode-trapping fungus Drechslerella dactyloides.</title>
        <authorList>
            <person name="Wang R."/>
            <person name="Zhang L."/>
            <person name="Tang P."/>
            <person name="Li S."/>
            <person name="Liang L."/>
        </authorList>
    </citation>
    <scope>NUCLEOTIDE SEQUENCE</scope>
    <source>
        <strain evidence="2">YMF1.00031</strain>
    </source>
</reference>
<proteinExistence type="predicted"/>
<keyword evidence="1" id="KW-1133">Transmembrane helix</keyword>
<evidence type="ECO:0000313" key="3">
    <source>
        <dbReference type="Proteomes" id="UP001221413"/>
    </source>
</evidence>
<keyword evidence="1" id="KW-0472">Membrane</keyword>
<dbReference type="EMBL" id="JAQGDS010000002">
    <property type="protein sequence ID" value="KAJ6263801.1"/>
    <property type="molecule type" value="Genomic_DNA"/>
</dbReference>
<evidence type="ECO:0000256" key="1">
    <source>
        <dbReference type="SAM" id="Phobius"/>
    </source>
</evidence>
<gene>
    <name evidence="2" type="ORF">Dda_2373</name>
</gene>
<name>A0AAD6NLG2_DREDA</name>
<organism evidence="2 3">
    <name type="scientific">Drechslerella dactyloides</name>
    <name type="common">Nematode-trapping fungus</name>
    <name type="synonym">Arthrobotrys dactyloides</name>
    <dbReference type="NCBI Taxonomy" id="74499"/>
    <lineage>
        <taxon>Eukaryota</taxon>
        <taxon>Fungi</taxon>
        <taxon>Dikarya</taxon>
        <taxon>Ascomycota</taxon>
        <taxon>Pezizomycotina</taxon>
        <taxon>Orbiliomycetes</taxon>
        <taxon>Orbiliales</taxon>
        <taxon>Orbiliaceae</taxon>
        <taxon>Drechslerella</taxon>
    </lineage>
</organism>
<dbReference type="Proteomes" id="UP001221413">
    <property type="component" value="Unassembled WGS sequence"/>
</dbReference>
<accession>A0AAD6NLG2</accession>
<feature type="transmembrane region" description="Helical" evidence="1">
    <location>
        <begin position="40"/>
        <end position="58"/>
    </location>
</feature>
<comment type="caution">
    <text evidence="2">The sequence shown here is derived from an EMBL/GenBank/DDBJ whole genome shotgun (WGS) entry which is preliminary data.</text>
</comment>
<evidence type="ECO:0000313" key="2">
    <source>
        <dbReference type="EMBL" id="KAJ6263801.1"/>
    </source>
</evidence>
<keyword evidence="1" id="KW-0812">Transmembrane</keyword>
<protein>
    <submittedName>
        <fullName evidence="2">Uncharacterized protein</fullName>
    </submittedName>
</protein>